<dbReference type="Pfam" id="PF02687">
    <property type="entry name" value="FtsX"/>
    <property type="match status" value="2"/>
</dbReference>
<feature type="transmembrane region" description="Helical" evidence="6">
    <location>
        <begin position="440"/>
        <end position="459"/>
    </location>
</feature>
<feature type="transmembrane region" description="Helical" evidence="6">
    <location>
        <begin position="778"/>
        <end position="798"/>
    </location>
</feature>
<sequence length="817" mass="91630">MILNYLKTARRNLWKNKTNTLINVFGLALGITCCLGIYVFVNYELSFDNFHTNADRTYRIVEHSQKANGIQHWPTTAYPLAEALRREFPNISVTQTAGPDKRIISAKDEKGEIRRFEEKRVMFADKNYLRLFDFKNAFEKGLWLSGNATTAFSQPNSVVLTEQMAERYFGVVSDNYDQLIGKVLTLNNTDILTVSGIIRNPPANTNLPFDILINYDFFKVNNTYQANNWSGNYLGTTYVELAPGMDPAKFEKAVDKLKSKYLNAEDNRRISYFLQPLSYIHTNSLYASEPGTYVIGKEVLWGLSSLAVFLILIASVNFINLSTAQAMQRQKEIGVRKAIGSSEGQLFFQFMSETFLLALVAGFLSVNGLYALLWIVDQKLSFIDLNLTPTIQTWLFGAGLIGVITLLAGSYPAFVLSGFKPAMAIKNNVQRKSNGISLRQGLIVFQFGITYCLLVATWISSDQMSFFQKKGLGFTKDAVLTINAPRNKKFGELDAFRQELLQYHDIKEVSFASGAPLTKNWYGTDFHLKSEPITMSRQAEMKNTDENYQKLFGLQLVAGQWLSTSNMVPDSVGFNGFVINETMVKMLNLTPEKAIGEKLVINEGEAPIIGVVKDFHNASLQQAIQPCVFMYPNTPEQIHIQLLGTNGRLSNLSQTLAHLAQTWKQTFPDDVYQFTFLNESLAKNYFVEQLVFDAFKTFAAISIFISCLGLFGLITLTAAQRTKEIGVRKVLGASVASVVGMLTGDFVKLVIYAIVLALPISWWFMNQWLQGFAYKTDINGWIFVLSGIFAVTIALVTVSFQSIKAALMDPVKSLKSE</sequence>
<feature type="transmembrane region" description="Helical" evidence="6">
    <location>
        <begin position="396"/>
        <end position="419"/>
    </location>
</feature>
<keyword evidence="10" id="KW-1185">Reference proteome</keyword>
<feature type="domain" description="ABC3 transporter permease C-terminal" evidence="7">
    <location>
        <begin position="305"/>
        <end position="413"/>
    </location>
</feature>
<dbReference type="AlphaFoldDB" id="A0A4U6CQZ5"/>
<evidence type="ECO:0000256" key="5">
    <source>
        <dbReference type="ARBA" id="ARBA00023136"/>
    </source>
</evidence>
<dbReference type="RefSeq" id="WP_137344002.1">
    <property type="nucleotide sequence ID" value="NZ_SZVO01000022.1"/>
</dbReference>
<feature type="transmembrane region" description="Helical" evidence="6">
    <location>
        <begin position="698"/>
        <end position="718"/>
    </location>
</feature>
<feature type="transmembrane region" description="Helical" evidence="6">
    <location>
        <begin position="21"/>
        <end position="41"/>
    </location>
</feature>
<dbReference type="PANTHER" id="PTHR30572">
    <property type="entry name" value="MEMBRANE COMPONENT OF TRANSPORTER-RELATED"/>
    <property type="match status" value="1"/>
</dbReference>
<keyword evidence="3 6" id="KW-0812">Transmembrane</keyword>
<evidence type="ECO:0000256" key="6">
    <source>
        <dbReference type="SAM" id="Phobius"/>
    </source>
</evidence>
<evidence type="ECO:0000256" key="3">
    <source>
        <dbReference type="ARBA" id="ARBA00022692"/>
    </source>
</evidence>
<proteinExistence type="predicted"/>
<evidence type="ECO:0000256" key="4">
    <source>
        <dbReference type="ARBA" id="ARBA00022989"/>
    </source>
</evidence>
<dbReference type="GO" id="GO:0005886">
    <property type="term" value="C:plasma membrane"/>
    <property type="evidence" value="ECO:0007669"/>
    <property type="project" value="UniProtKB-SubCell"/>
</dbReference>
<evidence type="ECO:0000313" key="10">
    <source>
        <dbReference type="Proteomes" id="UP000304900"/>
    </source>
</evidence>
<comment type="caution">
    <text evidence="9">The sequence shown here is derived from an EMBL/GenBank/DDBJ whole genome shotgun (WGS) entry which is preliminary data.</text>
</comment>
<gene>
    <name evidence="9" type="ORF">FDK13_31500</name>
</gene>
<organism evidence="9 10">
    <name type="scientific">Dyadobacter frigoris</name>
    <dbReference type="NCBI Taxonomy" id="2576211"/>
    <lineage>
        <taxon>Bacteria</taxon>
        <taxon>Pseudomonadati</taxon>
        <taxon>Bacteroidota</taxon>
        <taxon>Cytophagia</taxon>
        <taxon>Cytophagales</taxon>
        <taxon>Spirosomataceae</taxon>
        <taxon>Dyadobacter</taxon>
    </lineage>
</organism>
<dbReference type="EMBL" id="SZVO01000022">
    <property type="protein sequence ID" value="TKT86972.1"/>
    <property type="molecule type" value="Genomic_DNA"/>
</dbReference>
<keyword evidence="4 6" id="KW-1133">Transmembrane helix</keyword>
<evidence type="ECO:0000313" key="9">
    <source>
        <dbReference type="EMBL" id="TKT86972.1"/>
    </source>
</evidence>
<dbReference type="InterPro" id="IPR003838">
    <property type="entry name" value="ABC3_permease_C"/>
</dbReference>
<dbReference type="Proteomes" id="UP000304900">
    <property type="component" value="Unassembled WGS sequence"/>
</dbReference>
<reference evidence="9 10" key="1">
    <citation type="submission" date="2019-05" db="EMBL/GenBank/DDBJ databases">
        <title>Dyadobacter AR-3-8 sp. nov., isolated from arctic soil.</title>
        <authorList>
            <person name="Chaudhary D.K."/>
        </authorList>
    </citation>
    <scope>NUCLEOTIDE SEQUENCE [LARGE SCALE GENOMIC DNA]</scope>
    <source>
        <strain evidence="9 10">AR-3-8</strain>
    </source>
</reference>
<dbReference type="OrthoDB" id="5933722at2"/>
<dbReference type="InterPro" id="IPR025857">
    <property type="entry name" value="MacB_PCD"/>
</dbReference>
<comment type="subcellular location">
    <subcellularLocation>
        <location evidence="1">Cell membrane</location>
        <topology evidence="1">Multi-pass membrane protein</topology>
    </subcellularLocation>
</comment>
<feature type="transmembrane region" description="Helical" evidence="6">
    <location>
        <begin position="730"/>
        <end position="758"/>
    </location>
</feature>
<dbReference type="GO" id="GO:0022857">
    <property type="term" value="F:transmembrane transporter activity"/>
    <property type="evidence" value="ECO:0007669"/>
    <property type="project" value="TreeGrafter"/>
</dbReference>
<keyword evidence="2" id="KW-1003">Cell membrane</keyword>
<name>A0A4U6CQZ5_9BACT</name>
<feature type="domain" description="ABC3 transporter permease C-terminal" evidence="7">
    <location>
        <begin position="697"/>
        <end position="806"/>
    </location>
</feature>
<evidence type="ECO:0000256" key="1">
    <source>
        <dbReference type="ARBA" id="ARBA00004651"/>
    </source>
</evidence>
<evidence type="ECO:0000259" key="8">
    <source>
        <dbReference type="Pfam" id="PF12704"/>
    </source>
</evidence>
<evidence type="ECO:0000259" key="7">
    <source>
        <dbReference type="Pfam" id="PF02687"/>
    </source>
</evidence>
<feature type="transmembrane region" description="Helical" evidence="6">
    <location>
        <begin position="299"/>
        <end position="321"/>
    </location>
</feature>
<dbReference type="PANTHER" id="PTHR30572:SF18">
    <property type="entry name" value="ABC-TYPE MACROLIDE FAMILY EXPORT SYSTEM PERMEASE COMPONENT 2"/>
    <property type="match status" value="1"/>
</dbReference>
<dbReference type="Pfam" id="PF12704">
    <property type="entry name" value="MacB_PCD"/>
    <property type="match status" value="1"/>
</dbReference>
<protein>
    <submittedName>
        <fullName evidence="9">FtsX-like permease family protein</fullName>
    </submittedName>
</protein>
<feature type="transmembrane region" description="Helical" evidence="6">
    <location>
        <begin position="355"/>
        <end position="376"/>
    </location>
</feature>
<evidence type="ECO:0000256" key="2">
    <source>
        <dbReference type="ARBA" id="ARBA00022475"/>
    </source>
</evidence>
<feature type="domain" description="MacB-like periplasmic core" evidence="8">
    <location>
        <begin position="20"/>
        <end position="256"/>
    </location>
</feature>
<keyword evidence="5 6" id="KW-0472">Membrane</keyword>
<dbReference type="InterPro" id="IPR050250">
    <property type="entry name" value="Macrolide_Exporter_MacB"/>
</dbReference>
<accession>A0A4U6CQZ5</accession>